<organism evidence="2 3">
    <name type="scientific">Phytophthora infestans</name>
    <name type="common">Potato late blight agent</name>
    <name type="synonym">Botrytis infestans</name>
    <dbReference type="NCBI Taxonomy" id="4787"/>
    <lineage>
        <taxon>Eukaryota</taxon>
        <taxon>Sar</taxon>
        <taxon>Stramenopiles</taxon>
        <taxon>Oomycota</taxon>
        <taxon>Peronosporomycetes</taxon>
        <taxon>Peronosporales</taxon>
        <taxon>Peronosporaceae</taxon>
        <taxon>Phytophthora</taxon>
    </lineage>
</organism>
<feature type="signal peptide" evidence="1">
    <location>
        <begin position="1"/>
        <end position="20"/>
    </location>
</feature>
<name>A0A8S9V0R8_PHYIN</name>
<dbReference type="AlphaFoldDB" id="A0A8S9V0R8"/>
<protein>
    <recommendedName>
        <fullName evidence="4">Secreted RxLR effector peptide protein</fullName>
    </recommendedName>
</protein>
<dbReference type="EMBL" id="JAACNO010000644">
    <property type="protein sequence ID" value="KAF4146173.1"/>
    <property type="molecule type" value="Genomic_DNA"/>
</dbReference>
<evidence type="ECO:0000256" key="1">
    <source>
        <dbReference type="SAM" id="SignalP"/>
    </source>
</evidence>
<dbReference type="Proteomes" id="UP000704712">
    <property type="component" value="Unassembled WGS sequence"/>
</dbReference>
<feature type="chain" id="PRO_5035912078" description="Secreted RxLR effector peptide protein" evidence="1">
    <location>
        <begin position="21"/>
        <end position="74"/>
    </location>
</feature>
<evidence type="ECO:0000313" key="2">
    <source>
        <dbReference type="EMBL" id="KAF4146173.1"/>
    </source>
</evidence>
<comment type="caution">
    <text evidence="2">The sequence shown here is derived from an EMBL/GenBank/DDBJ whole genome shotgun (WGS) entry which is preliminary data.</text>
</comment>
<gene>
    <name evidence="2" type="ORF">GN958_ATG04648</name>
</gene>
<keyword evidence="1" id="KW-0732">Signal</keyword>
<accession>A0A8S9V0R8</accession>
<evidence type="ECO:0000313" key="3">
    <source>
        <dbReference type="Proteomes" id="UP000704712"/>
    </source>
</evidence>
<evidence type="ECO:0008006" key="4">
    <source>
        <dbReference type="Google" id="ProtNLM"/>
    </source>
</evidence>
<proteinExistence type="predicted"/>
<reference evidence="2" key="1">
    <citation type="submission" date="2020-03" db="EMBL/GenBank/DDBJ databases">
        <title>Hybrid Assembly of Korean Phytophthora infestans isolates.</title>
        <authorList>
            <person name="Prokchorchik M."/>
            <person name="Lee Y."/>
            <person name="Seo J."/>
            <person name="Cho J.-H."/>
            <person name="Park Y.-E."/>
            <person name="Jang D.-C."/>
            <person name="Im J.-S."/>
            <person name="Choi J.-G."/>
            <person name="Park H.-J."/>
            <person name="Lee G.-B."/>
            <person name="Lee Y.-G."/>
            <person name="Hong S.-Y."/>
            <person name="Cho K."/>
            <person name="Sohn K.H."/>
        </authorList>
    </citation>
    <scope>NUCLEOTIDE SEQUENCE</scope>
    <source>
        <strain evidence="2">KR_2_A2</strain>
    </source>
</reference>
<sequence length="74" mass="8133">MAPIYLVVLAILIHVTGIDADAANAFGPNESKSATLAASRFLLRKNNGLTKRELGQEPLFLLSKNSKQHFRLQL</sequence>